<evidence type="ECO:0000313" key="13">
    <source>
        <dbReference type="Proteomes" id="UP000030408"/>
    </source>
</evidence>
<keyword evidence="5" id="KW-0547">Nucleotide-binding</keyword>
<proteinExistence type="predicted"/>
<dbReference type="InterPro" id="IPR036640">
    <property type="entry name" value="ABC1_TM_sf"/>
</dbReference>
<feature type="domain" description="ABC transporter" evidence="10">
    <location>
        <begin position="334"/>
        <end position="569"/>
    </location>
</feature>
<dbReference type="Gene3D" id="1.20.1560.10">
    <property type="entry name" value="ABC transporter type 1, transmembrane domain"/>
    <property type="match status" value="1"/>
</dbReference>
<dbReference type="Pfam" id="PF00664">
    <property type="entry name" value="ABC_membrane"/>
    <property type="match status" value="1"/>
</dbReference>
<dbReference type="STRING" id="1384057.CD33_11100"/>
<dbReference type="PROSITE" id="PS00211">
    <property type="entry name" value="ABC_TRANSPORTER_1"/>
    <property type="match status" value="1"/>
</dbReference>
<dbReference type="Pfam" id="PF00005">
    <property type="entry name" value="ABC_tran"/>
    <property type="match status" value="1"/>
</dbReference>
<evidence type="ECO:0000256" key="5">
    <source>
        <dbReference type="ARBA" id="ARBA00022741"/>
    </source>
</evidence>
<dbReference type="SUPFAM" id="SSF90123">
    <property type="entry name" value="ABC transporter transmembrane region"/>
    <property type="match status" value="1"/>
</dbReference>
<dbReference type="PROSITE" id="PS50929">
    <property type="entry name" value="ABC_TM1F"/>
    <property type="match status" value="1"/>
</dbReference>
<feature type="transmembrane region" description="Helical" evidence="9">
    <location>
        <begin position="159"/>
        <end position="176"/>
    </location>
</feature>
<evidence type="ECO:0000313" key="12">
    <source>
        <dbReference type="EMBL" id="KGR75264.1"/>
    </source>
</evidence>
<dbReference type="GO" id="GO:0016887">
    <property type="term" value="F:ATP hydrolysis activity"/>
    <property type="evidence" value="ECO:0007669"/>
    <property type="project" value="InterPro"/>
</dbReference>
<feature type="transmembrane region" description="Helical" evidence="9">
    <location>
        <begin position="238"/>
        <end position="260"/>
    </location>
</feature>
<dbReference type="FunFam" id="3.40.50.300:FF:000221">
    <property type="entry name" value="Multidrug ABC transporter ATP-binding protein"/>
    <property type="match status" value="1"/>
</dbReference>
<dbReference type="InterPro" id="IPR003439">
    <property type="entry name" value="ABC_transporter-like_ATP-bd"/>
</dbReference>
<dbReference type="InterPro" id="IPR039421">
    <property type="entry name" value="Type_1_exporter"/>
</dbReference>
<dbReference type="InterPro" id="IPR003593">
    <property type="entry name" value="AAA+_ATPase"/>
</dbReference>
<dbReference type="InterPro" id="IPR011527">
    <property type="entry name" value="ABC1_TM_dom"/>
</dbReference>
<dbReference type="AlphaFoldDB" id="A0A0A3HS93"/>
<sequence length="579" mass="64061">MQAVVSLKKYIKPYLAFAIIAPLMMVLEVAMDLVQPTIMQHIIDNGIAKEDTSYVIQMFGLMILSAVIGLMGGAGCSIYASKTAINFAADIRQDLYETITYFSNSNKDHFTLGKLITNITSDVEMLQRALTMLLKIFVRGPFTFIGAIIIVFFTARELFPILLVVVPILALSIFFFTKLSGNLFLKVQEAVDAVNTKVQENLAGIRVIKAYNRKDHQIEQFTTVNATLMKRNIQADQIIGILMPLTAFVVNMGIIAALWMGAIKIESSTIDVGVILAFINYLMMIMGGLMSSSNVLMQIARAVPSAKRIVSVLEEKSEITNIENPLKITIKGEVEFEDVSFAYNKNNEPVLKNISFRAEPGETIGIIGMTGSGKSSIVKLIPRMFQADQGSIKIDGRPIEDYDLQTLRAAIGFTPQKATLFSRTIEENVKYGNDEANLPQLIEALESSCALEFVEQLENREQHMITQGATNLSGGQKQRLAMARAFIRKPAILILDDTTSAVDSISEKRIQRAIEENFKESTKFIVSSKISSIRHADRILVLDDGVIVGQGTHEELLGDSKHYQEIVSTQLVRGGTLNE</sequence>
<evidence type="ECO:0000256" key="4">
    <source>
        <dbReference type="ARBA" id="ARBA00022692"/>
    </source>
</evidence>
<keyword evidence="8 9" id="KW-0472">Membrane</keyword>
<evidence type="ECO:0000256" key="6">
    <source>
        <dbReference type="ARBA" id="ARBA00022840"/>
    </source>
</evidence>
<dbReference type="eggNOG" id="COG1132">
    <property type="taxonomic scope" value="Bacteria"/>
</dbReference>
<dbReference type="GO" id="GO:0005524">
    <property type="term" value="F:ATP binding"/>
    <property type="evidence" value="ECO:0007669"/>
    <property type="project" value="UniProtKB-KW"/>
</dbReference>
<dbReference type="CDD" id="cd18548">
    <property type="entry name" value="ABC_6TM_Tm287_like"/>
    <property type="match status" value="1"/>
</dbReference>
<evidence type="ECO:0000259" key="10">
    <source>
        <dbReference type="PROSITE" id="PS50893"/>
    </source>
</evidence>
<dbReference type="OrthoDB" id="9770415at2"/>
<dbReference type="EMBL" id="JPVO01000051">
    <property type="protein sequence ID" value="KGR75264.1"/>
    <property type="molecule type" value="Genomic_DNA"/>
</dbReference>
<feature type="transmembrane region" description="Helical" evidence="9">
    <location>
        <begin position="136"/>
        <end position="153"/>
    </location>
</feature>
<evidence type="ECO:0000256" key="1">
    <source>
        <dbReference type="ARBA" id="ARBA00004651"/>
    </source>
</evidence>
<dbReference type="RefSeq" id="WP_036200693.1">
    <property type="nucleotide sequence ID" value="NZ_AVCY01000005.1"/>
</dbReference>
<dbReference type="Gene3D" id="3.40.50.300">
    <property type="entry name" value="P-loop containing nucleotide triphosphate hydrolases"/>
    <property type="match status" value="1"/>
</dbReference>
<dbReference type="PROSITE" id="PS50893">
    <property type="entry name" value="ABC_TRANSPORTER_2"/>
    <property type="match status" value="1"/>
</dbReference>
<evidence type="ECO:0000256" key="2">
    <source>
        <dbReference type="ARBA" id="ARBA00022448"/>
    </source>
</evidence>
<keyword evidence="3" id="KW-1003">Cell membrane</keyword>
<feature type="transmembrane region" description="Helical" evidence="9">
    <location>
        <begin position="272"/>
        <end position="291"/>
    </location>
</feature>
<dbReference type="SMART" id="SM00382">
    <property type="entry name" value="AAA"/>
    <property type="match status" value="1"/>
</dbReference>
<dbReference type="PANTHER" id="PTHR43394:SF1">
    <property type="entry name" value="ATP-BINDING CASSETTE SUB-FAMILY B MEMBER 10, MITOCHONDRIAL"/>
    <property type="match status" value="1"/>
</dbReference>
<keyword evidence="7 9" id="KW-1133">Transmembrane helix</keyword>
<comment type="caution">
    <text evidence="12">The sequence shown here is derived from an EMBL/GenBank/DDBJ whole genome shotgun (WGS) entry which is preliminary data.</text>
</comment>
<comment type="subcellular location">
    <subcellularLocation>
        <location evidence="1">Cell membrane</location>
        <topology evidence="1">Multi-pass membrane protein</topology>
    </subcellularLocation>
</comment>
<keyword evidence="6 12" id="KW-0067">ATP-binding</keyword>
<feature type="transmembrane region" description="Helical" evidence="9">
    <location>
        <begin position="14"/>
        <end position="34"/>
    </location>
</feature>
<dbReference type="GO" id="GO:0005886">
    <property type="term" value="C:plasma membrane"/>
    <property type="evidence" value="ECO:0007669"/>
    <property type="project" value="UniProtKB-SubCell"/>
</dbReference>
<reference evidence="12 13" key="1">
    <citation type="submission" date="2014-02" db="EMBL/GenBank/DDBJ databases">
        <title>Draft genome sequence of Lysinibacillus sinduriensis JCM 15800.</title>
        <authorList>
            <person name="Zhang F."/>
            <person name="Wang G."/>
            <person name="Zhang L."/>
        </authorList>
    </citation>
    <scope>NUCLEOTIDE SEQUENCE [LARGE SCALE GENOMIC DNA]</scope>
    <source>
        <strain evidence="12 13">JCM 15800</strain>
    </source>
</reference>
<evidence type="ECO:0000256" key="8">
    <source>
        <dbReference type="ARBA" id="ARBA00023136"/>
    </source>
</evidence>
<keyword evidence="13" id="KW-1185">Reference proteome</keyword>
<dbReference type="Proteomes" id="UP000030408">
    <property type="component" value="Unassembled WGS sequence"/>
</dbReference>
<dbReference type="InterPro" id="IPR027417">
    <property type="entry name" value="P-loop_NTPase"/>
</dbReference>
<feature type="domain" description="ABC transmembrane type-1" evidence="11">
    <location>
        <begin position="19"/>
        <end position="301"/>
    </location>
</feature>
<keyword evidence="2" id="KW-0813">Transport</keyword>
<evidence type="ECO:0000256" key="9">
    <source>
        <dbReference type="SAM" id="Phobius"/>
    </source>
</evidence>
<dbReference type="PANTHER" id="PTHR43394">
    <property type="entry name" value="ATP-DEPENDENT PERMEASE MDL1, MITOCHONDRIAL"/>
    <property type="match status" value="1"/>
</dbReference>
<name>A0A0A3HS93_9BACL</name>
<dbReference type="GO" id="GO:0015421">
    <property type="term" value="F:ABC-type oligopeptide transporter activity"/>
    <property type="evidence" value="ECO:0007669"/>
    <property type="project" value="TreeGrafter"/>
</dbReference>
<evidence type="ECO:0000256" key="3">
    <source>
        <dbReference type="ARBA" id="ARBA00022475"/>
    </source>
</evidence>
<gene>
    <name evidence="12" type="ORF">CD33_11100</name>
</gene>
<accession>A0A0A3HS93</accession>
<evidence type="ECO:0000256" key="7">
    <source>
        <dbReference type="ARBA" id="ARBA00022989"/>
    </source>
</evidence>
<evidence type="ECO:0000259" key="11">
    <source>
        <dbReference type="PROSITE" id="PS50929"/>
    </source>
</evidence>
<dbReference type="InterPro" id="IPR017871">
    <property type="entry name" value="ABC_transporter-like_CS"/>
</dbReference>
<protein>
    <submittedName>
        <fullName evidence="12">Multidrug ABC transporter ATP-binding protein</fullName>
    </submittedName>
</protein>
<keyword evidence="4 9" id="KW-0812">Transmembrane</keyword>
<dbReference type="SUPFAM" id="SSF52540">
    <property type="entry name" value="P-loop containing nucleoside triphosphate hydrolases"/>
    <property type="match status" value="1"/>
</dbReference>
<feature type="transmembrane region" description="Helical" evidence="9">
    <location>
        <begin position="54"/>
        <end position="80"/>
    </location>
</feature>
<organism evidence="12 13">
    <name type="scientific">Ureibacillus sinduriensis BLB-1 = JCM 15800</name>
    <dbReference type="NCBI Taxonomy" id="1384057"/>
    <lineage>
        <taxon>Bacteria</taxon>
        <taxon>Bacillati</taxon>
        <taxon>Bacillota</taxon>
        <taxon>Bacilli</taxon>
        <taxon>Bacillales</taxon>
        <taxon>Caryophanaceae</taxon>
        <taxon>Ureibacillus</taxon>
    </lineage>
</organism>